<dbReference type="SUPFAM" id="SSF56112">
    <property type="entry name" value="Protein kinase-like (PK-like)"/>
    <property type="match status" value="1"/>
</dbReference>
<evidence type="ECO:0000313" key="2">
    <source>
        <dbReference type="EMBL" id="KGO73439.1"/>
    </source>
</evidence>
<sequence>MDNEIHPIIELPTIADIEASTDVLSIRTNAIKVVRVKERFAVKIGYSIPPLEAENMKFVAANSKVPVPKVHANIVDPETRKRYIIMDFVPGTDLQKLLPSLTPTEKTTISKKIKQTISELRAIPPPDYFGNLNRTPYIDGVLSTSDNNPVISGPFKDQKQMNQGILEKLAQTQSPHYIRLLKDMISCTLKNHRVVFTHGDLQPKNIIVERRGDSDDRDADFKVTLIDWNLSGWYPEFWEFCNSTLYCQMKPDWLELIPDIFDQYLIEYLMMQVVYSSVFY</sequence>
<dbReference type="EMBL" id="JQGA01000827">
    <property type="protein sequence ID" value="KGO73439.1"/>
    <property type="molecule type" value="Genomic_DNA"/>
</dbReference>
<feature type="domain" description="Protein kinase" evidence="1">
    <location>
        <begin position="1"/>
        <end position="280"/>
    </location>
</feature>
<evidence type="ECO:0000313" key="3">
    <source>
        <dbReference type="Proteomes" id="UP000030104"/>
    </source>
</evidence>
<keyword evidence="3" id="KW-1185">Reference proteome</keyword>
<dbReference type="InterPro" id="IPR011009">
    <property type="entry name" value="Kinase-like_dom_sf"/>
</dbReference>
<gene>
    <name evidence="2" type="ORF">PITC_085770</name>
</gene>
<keyword evidence="2" id="KW-0808">Transferase</keyword>
<proteinExistence type="predicted"/>
<dbReference type="GO" id="GO:0004672">
    <property type="term" value="F:protein kinase activity"/>
    <property type="evidence" value="ECO:0007669"/>
    <property type="project" value="InterPro"/>
</dbReference>
<dbReference type="PANTHER" id="PTHR21310:SF48">
    <property type="entry name" value="AMINOGLYCOSIDE PHOSPHOTRANSFERASE DOMAIN-CONTAINING PROTEIN"/>
    <property type="match status" value="1"/>
</dbReference>
<evidence type="ECO:0000259" key="1">
    <source>
        <dbReference type="PROSITE" id="PS50011"/>
    </source>
</evidence>
<dbReference type="PROSITE" id="PS50011">
    <property type="entry name" value="PROTEIN_KINASE_DOM"/>
    <property type="match status" value="1"/>
</dbReference>
<dbReference type="InterPro" id="IPR002575">
    <property type="entry name" value="Aminoglycoside_PTrfase"/>
</dbReference>
<dbReference type="GO" id="GO:0005524">
    <property type="term" value="F:ATP binding"/>
    <property type="evidence" value="ECO:0007669"/>
    <property type="project" value="InterPro"/>
</dbReference>
<dbReference type="PANTHER" id="PTHR21310">
    <property type="entry name" value="AMINOGLYCOSIDE PHOSPHOTRANSFERASE-RELATED-RELATED"/>
    <property type="match status" value="1"/>
</dbReference>
<dbReference type="InterPro" id="IPR051678">
    <property type="entry name" value="AGP_Transferase"/>
</dbReference>
<dbReference type="CDD" id="cd05120">
    <property type="entry name" value="APH_ChoK_like"/>
    <property type="match status" value="1"/>
</dbReference>
<protein>
    <submittedName>
        <fullName evidence="2">Aminoglycoside phosphotransferase</fullName>
    </submittedName>
</protein>
<reference evidence="2 3" key="1">
    <citation type="journal article" date="2015" name="Mol. Plant Microbe Interact.">
        <title>Genome, transcriptome, and functional analyses of Penicillium expansum provide new insights into secondary metabolism and pathogenicity.</title>
        <authorList>
            <person name="Ballester A.R."/>
            <person name="Marcet-Houben M."/>
            <person name="Levin E."/>
            <person name="Sela N."/>
            <person name="Selma-Lazaro C."/>
            <person name="Carmona L."/>
            <person name="Wisniewski M."/>
            <person name="Droby S."/>
            <person name="Gonzalez-Candelas L."/>
            <person name="Gabaldon T."/>
        </authorList>
    </citation>
    <scope>NUCLEOTIDE SEQUENCE [LARGE SCALE GENOMIC DNA]</scope>
    <source>
        <strain evidence="2 3">PHI-1</strain>
    </source>
</reference>
<accession>A0A0A2L068</accession>
<name>A0A0A2L068_PENIT</name>
<dbReference type="PhylomeDB" id="A0A0A2L068"/>
<dbReference type="Proteomes" id="UP000030104">
    <property type="component" value="Unassembled WGS sequence"/>
</dbReference>
<dbReference type="InterPro" id="IPR000719">
    <property type="entry name" value="Prot_kinase_dom"/>
</dbReference>
<organism evidence="2 3">
    <name type="scientific">Penicillium italicum</name>
    <name type="common">Blue mold</name>
    <dbReference type="NCBI Taxonomy" id="40296"/>
    <lineage>
        <taxon>Eukaryota</taxon>
        <taxon>Fungi</taxon>
        <taxon>Dikarya</taxon>
        <taxon>Ascomycota</taxon>
        <taxon>Pezizomycotina</taxon>
        <taxon>Eurotiomycetes</taxon>
        <taxon>Eurotiomycetidae</taxon>
        <taxon>Eurotiales</taxon>
        <taxon>Aspergillaceae</taxon>
        <taxon>Penicillium</taxon>
    </lineage>
</organism>
<dbReference type="HOGENOM" id="CLU_021768_5_1_1"/>
<dbReference type="OMA" id="FCNATIA"/>
<dbReference type="Gene3D" id="3.90.1200.10">
    <property type="match status" value="1"/>
</dbReference>
<comment type="caution">
    <text evidence="2">The sequence shown here is derived from an EMBL/GenBank/DDBJ whole genome shotgun (WGS) entry which is preliminary data.</text>
</comment>
<dbReference type="AlphaFoldDB" id="A0A0A2L068"/>
<dbReference type="OrthoDB" id="4177236at2759"/>
<dbReference type="Pfam" id="PF01636">
    <property type="entry name" value="APH"/>
    <property type="match status" value="1"/>
</dbReference>